<dbReference type="SUPFAM" id="SSF53927">
    <property type="entry name" value="Cytidine deaminase-like"/>
    <property type="match status" value="1"/>
</dbReference>
<organism evidence="4 5">
    <name type="scientific">Pontibacillus yanchengensis Y32</name>
    <dbReference type="NCBI Taxonomy" id="1385514"/>
    <lineage>
        <taxon>Bacteria</taxon>
        <taxon>Bacillati</taxon>
        <taxon>Bacillota</taxon>
        <taxon>Bacilli</taxon>
        <taxon>Bacillales</taxon>
        <taxon>Bacillaceae</taxon>
        <taxon>Pontibacillus</taxon>
    </lineage>
</organism>
<evidence type="ECO:0000256" key="2">
    <source>
        <dbReference type="ARBA" id="ARBA00023150"/>
    </source>
</evidence>
<dbReference type="Gene3D" id="3.40.140.10">
    <property type="entry name" value="Cytidine Deaminase, domain 2"/>
    <property type="match status" value="1"/>
</dbReference>
<dbReference type="OrthoDB" id="9782042at2"/>
<comment type="caution">
    <text evidence="4">The sequence shown here is derived from an EMBL/GenBank/DDBJ whole genome shotgun (WGS) entry which is preliminary data.</text>
</comment>
<dbReference type="GO" id="GO:0006777">
    <property type="term" value="P:Mo-molybdopterin cofactor biosynthetic process"/>
    <property type="evidence" value="ECO:0007669"/>
    <property type="project" value="UniProtKB-UniRule"/>
</dbReference>
<dbReference type="Gene3D" id="3.10.20.10">
    <property type="match status" value="1"/>
</dbReference>
<dbReference type="EMBL" id="AVBF01000079">
    <property type="protein sequence ID" value="KGP71172.1"/>
    <property type="molecule type" value="Genomic_DNA"/>
</dbReference>
<dbReference type="GO" id="GO:0016783">
    <property type="term" value="F:sulfurtransferase activity"/>
    <property type="evidence" value="ECO:0007669"/>
    <property type="project" value="InterPro"/>
</dbReference>
<name>A0A0A2T5U1_9BACI</name>
<proteinExistence type="inferred from homology"/>
<dbReference type="PANTHER" id="PTHR30592">
    <property type="entry name" value="FORMATE DEHYDROGENASE"/>
    <property type="match status" value="1"/>
</dbReference>
<keyword evidence="1 3" id="KW-0963">Cytoplasm</keyword>
<dbReference type="GO" id="GO:0005737">
    <property type="term" value="C:cytoplasm"/>
    <property type="evidence" value="ECO:0007669"/>
    <property type="project" value="UniProtKB-SubCell"/>
</dbReference>
<dbReference type="STRING" id="1385514.N782_20915"/>
<evidence type="ECO:0000313" key="5">
    <source>
        <dbReference type="Proteomes" id="UP000030147"/>
    </source>
</evidence>
<sequence>MDENIVGSWNIHRYHRGAYKEFEDDIAIEFALTVVVQGEEYATMICSPCALEELVIGFLASEALIISYEDINSIQLDLEAGFAYVELSTDLPNKSYGRTKRFIGSCCGKSREFYFDQDVKTAKTIMKKHILSVQEVFSLMDTFQQHSNDFKRTGGVHQAAIATRHNIQYIAVDIGRHNALDKVYGYLLKNQISRREKQIVFSGRISSEVLVKVSKMGIGTLLSPSAPTDLALRLAEDLNITTVGFIRQNRLNVYTGQDYIQEKPSLLDTR</sequence>
<dbReference type="PANTHER" id="PTHR30592:SF1">
    <property type="entry name" value="SULFUR CARRIER PROTEIN FDHD"/>
    <property type="match status" value="1"/>
</dbReference>
<dbReference type="AlphaFoldDB" id="A0A0A2T5U1"/>
<dbReference type="Proteomes" id="UP000030147">
    <property type="component" value="Unassembled WGS sequence"/>
</dbReference>
<dbReference type="InterPro" id="IPR016193">
    <property type="entry name" value="Cytidine_deaminase-like"/>
</dbReference>
<accession>A0A0A2T5U1</accession>
<keyword evidence="2 3" id="KW-0501">Molybdenum cofactor biosynthesis</keyword>
<comment type="function">
    <text evidence="3">Required for formate dehydrogenase (FDH) activity. Acts as a sulfur carrier protein that transfers sulfur from IscS to the molybdenum cofactor prior to its insertion into FDH.</text>
</comment>
<comment type="subcellular location">
    <subcellularLocation>
        <location evidence="3">Cytoplasm</location>
    </subcellularLocation>
</comment>
<dbReference type="HAMAP" id="MF_00187">
    <property type="entry name" value="FdhD"/>
    <property type="match status" value="1"/>
</dbReference>
<dbReference type="PIRSF" id="PIRSF015626">
    <property type="entry name" value="FdhD"/>
    <property type="match status" value="1"/>
</dbReference>
<keyword evidence="5" id="KW-1185">Reference proteome</keyword>
<evidence type="ECO:0000256" key="1">
    <source>
        <dbReference type="ARBA" id="ARBA00022490"/>
    </source>
</evidence>
<dbReference type="InterPro" id="IPR003786">
    <property type="entry name" value="FdhD"/>
</dbReference>
<dbReference type="GO" id="GO:0097163">
    <property type="term" value="F:sulfur carrier activity"/>
    <property type="evidence" value="ECO:0007669"/>
    <property type="project" value="UniProtKB-UniRule"/>
</dbReference>
<comment type="similarity">
    <text evidence="3">Belongs to the FdhD family.</text>
</comment>
<feature type="binding site" evidence="3">
    <location>
        <begin position="245"/>
        <end position="250"/>
    </location>
    <ligand>
        <name>Mo-bis(molybdopterin guanine dinucleotide)</name>
        <dbReference type="ChEBI" id="CHEBI:60539"/>
    </ligand>
</feature>
<dbReference type="eggNOG" id="COG1526">
    <property type="taxonomic scope" value="Bacteria"/>
</dbReference>
<protein>
    <recommendedName>
        <fullName evidence="3">Sulfur carrier protein FdhD</fullName>
    </recommendedName>
</protein>
<dbReference type="Pfam" id="PF02634">
    <property type="entry name" value="FdhD-NarQ"/>
    <property type="match status" value="1"/>
</dbReference>
<evidence type="ECO:0000256" key="3">
    <source>
        <dbReference type="HAMAP-Rule" id="MF_00187"/>
    </source>
</evidence>
<gene>
    <name evidence="3" type="primary">fdhD</name>
    <name evidence="4" type="ORF">N782_20915</name>
</gene>
<feature type="active site" description="Cysteine persulfide intermediate" evidence="3">
    <location>
        <position position="107"/>
    </location>
</feature>
<evidence type="ECO:0000313" key="4">
    <source>
        <dbReference type="EMBL" id="KGP71172.1"/>
    </source>
</evidence>
<reference evidence="4 5" key="1">
    <citation type="journal article" date="2015" name="Stand. Genomic Sci.">
        <title>High quality draft genome sequence of the moderately halophilic bacterium Pontibacillus yanchengensis Y32(T) and comparison among Pontibacillus genomes.</title>
        <authorList>
            <person name="Huang J."/>
            <person name="Qiao Z.X."/>
            <person name="Tang J.W."/>
            <person name="Wang G."/>
        </authorList>
    </citation>
    <scope>NUCLEOTIDE SEQUENCE [LARGE SCALE GENOMIC DNA]</scope>
    <source>
        <strain evidence="4 5">Y32</strain>
    </source>
</reference>
<dbReference type="NCBIfam" id="TIGR00129">
    <property type="entry name" value="fdhD_narQ"/>
    <property type="match status" value="1"/>
</dbReference>
<dbReference type="RefSeq" id="WP_052111426.1">
    <property type="nucleotide sequence ID" value="NZ_AVBF01000079.1"/>
</dbReference>